<keyword evidence="3" id="KW-1185">Reference proteome</keyword>
<protein>
    <submittedName>
        <fullName evidence="2">Outer membrane biosynthesis protein TonB</fullName>
    </submittedName>
</protein>
<dbReference type="PRINTS" id="PR01217">
    <property type="entry name" value="PRICHEXTENSN"/>
</dbReference>
<evidence type="ECO:0000256" key="1">
    <source>
        <dbReference type="SAM" id="MobiDB-lite"/>
    </source>
</evidence>
<dbReference type="InterPro" id="IPR006311">
    <property type="entry name" value="TAT_signal"/>
</dbReference>
<dbReference type="AlphaFoldDB" id="A0A7W9LJN2"/>
<evidence type="ECO:0000313" key="2">
    <source>
        <dbReference type="EMBL" id="MBB5786207.1"/>
    </source>
</evidence>
<feature type="compositionally biased region" description="Pro residues" evidence="1">
    <location>
        <begin position="80"/>
        <end position="93"/>
    </location>
</feature>
<evidence type="ECO:0000313" key="3">
    <source>
        <dbReference type="Proteomes" id="UP000542813"/>
    </source>
</evidence>
<gene>
    <name evidence="2" type="ORF">HD601_000782</name>
</gene>
<feature type="region of interest" description="Disordered" evidence="1">
    <location>
        <begin position="38"/>
        <end position="116"/>
    </location>
</feature>
<name>A0A7W9LJN2_9ACTN</name>
<dbReference type="RefSeq" id="WP_184819522.1">
    <property type="nucleotide sequence ID" value="NZ_JACHMM010000001.1"/>
</dbReference>
<feature type="compositionally biased region" description="Pro residues" evidence="1">
    <location>
        <begin position="45"/>
        <end position="73"/>
    </location>
</feature>
<dbReference type="PROSITE" id="PS51318">
    <property type="entry name" value="TAT"/>
    <property type="match status" value="1"/>
</dbReference>
<organism evidence="2 3">
    <name type="scientific">Jiangella mangrovi</name>
    <dbReference type="NCBI Taxonomy" id="1524084"/>
    <lineage>
        <taxon>Bacteria</taxon>
        <taxon>Bacillati</taxon>
        <taxon>Actinomycetota</taxon>
        <taxon>Actinomycetes</taxon>
        <taxon>Jiangellales</taxon>
        <taxon>Jiangellaceae</taxon>
        <taxon>Jiangella</taxon>
    </lineage>
</organism>
<dbReference type="EMBL" id="JACHMM010000001">
    <property type="protein sequence ID" value="MBB5786207.1"/>
    <property type="molecule type" value="Genomic_DNA"/>
</dbReference>
<dbReference type="Proteomes" id="UP000542813">
    <property type="component" value="Unassembled WGS sequence"/>
</dbReference>
<comment type="caution">
    <text evidence="2">The sequence shown here is derived from an EMBL/GenBank/DDBJ whole genome shotgun (WGS) entry which is preliminary data.</text>
</comment>
<proteinExistence type="predicted"/>
<sequence>MQQNQSTGLNRRQMLAKGAALGGVVWAAPTVTAITLSQANAAVPSGPPPEPSEPPKPPETPPEKPPTQPPTTPPDDHTPEPSPPAETPAPKPPPGDDEDVPVGGPELPNTGPGDVARTVAVGGLLAAAGASAVYVASKDGQQSADEPGQGTPA</sequence>
<accession>A0A7W9LJN2</accession>
<reference evidence="2 3" key="1">
    <citation type="submission" date="2020-08" db="EMBL/GenBank/DDBJ databases">
        <title>Sequencing the genomes of 1000 actinobacteria strains.</title>
        <authorList>
            <person name="Klenk H.-P."/>
        </authorList>
    </citation>
    <scope>NUCLEOTIDE SEQUENCE [LARGE SCALE GENOMIC DNA]</scope>
    <source>
        <strain evidence="2 3">DSM 102122</strain>
    </source>
</reference>